<organism evidence="2 3">
    <name type="scientific">Nocardioides bigeumensis</name>
    <dbReference type="NCBI Taxonomy" id="433657"/>
    <lineage>
        <taxon>Bacteria</taxon>
        <taxon>Bacillati</taxon>
        <taxon>Actinomycetota</taxon>
        <taxon>Actinomycetes</taxon>
        <taxon>Propionibacteriales</taxon>
        <taxon>Nocardioidaceae</taxon>
        <taxon>Nocardioides</taxon>
    </lineage>
</organism>
<evidence type="ECO:0000256" key="1">
    <source>
        <dbReference type="SAM" id="Phobius"/>
    </source>
</evidence>
<name>A0ABP5JSD4_9ACTN</name>
<protein>
    <submittedName>
        <fullName evidence="2">Uncharacterized protein</fullName>
    </submittedName>
</protein>
<dbReference type="EMBL" id="BAAAQQ010000007">
    <property type="protein sequence ID" value="GAA2121262.1"/>
    <property type="molecule type" value="Genomic_DNA"/>
</dbReference>
<keyword evidence="1" id="KW-0472">Membrane</keyword>
<evidence type="ECO:0000313" key="3">
    <source>
        <dbReference type="Proteomes" id="UP001500575"/>
    </source>
</evidence>
<accession>A0ABP5JSD4</accession>
<reference evidence="3" key="1">
    <citation type="journal article" date="2019" name="Int. J. Syst. Evol. Microbiol.">
        <title>The Global Catalogue of Microorganisms (GCM) 10K type strain sequencing project: providing services to taxonomists for standard genome sequencing and annotation.</title>
        <authorList>
            <consortium name="The Broad Institute Genomics Platform"/>
            <consortium name="The Broad Institute Genome Sequencing Center for Infectious Disease"/>
            <person name="Wu L."/>
            <person name="Ma J."/>
        </authorList>
    </citation>
    <scope>NUCLEOTIDE SEQUENCE [LARGE SCALE GENOMIC DNA]</scope>
    <source>
        <strain evidence="3">JCM 16021</strain>
    </source>
</reference>
<dbReference type="Proteomes" id="UP001500575">
    <property type="component" value="Unassembled WGS sequence"/>
</dbReference>
<evidence type="ECO:0000313" key="2">
    <source>
        <dbReference type="EMBL" id="GAA2121262.1"/>
    </source>
</evidence>
<keyword evidence="1" id="KW-1133">Transmembrane helix</keyword>
<keyword evidence="1" id="KW-0812">Transmembrane</keyword>
<keyword evidence="3" id="KW-1185">Reference proteome</keyword>
<feature type="transmembrane region" description="Helical" evidence="1">
    <location>
        <begin position="21"/>
        <end position="40"/>
    </location>
</feature>
<sequence>MVHSGRRPRTVGHGGTVSGMVGAITGLVVVFAPLVLLAPVNGAAPARADHATHAKPGTLKVRVVKPAHNKRATVVVRGPNGFRKEVHSTTKLTGLEPGRYRISGSTVRTKAWYSKPEISRRVVRVKPRTTSRATVSYWTVVSTRTKVLTAKDIDDYRAPEAIAGSRGLLVLDTRMPDRSILAAGITPQTPAGALVEVVSSKRAGKSWSHVVKLSSIETAVPRGSFDESWTFTPPATGGPAGFAGVSGAAITCSGSFDGGADIDGGAEFAAEFGAKWDWGSSYVSAKLSADAWVTLAAWADAKGTCGTGDLTVVNTDLAYIAFAIGPIPVVLVPHLDVSLGATVQAQGHLRMDAGASAHAAAIAKVGLKGGSITGEGPTFDGSSSFDAYAAASAEAYAKARLSMLLYKVAGPWMQARMGAKANADTRANPWWTVDGFLEAGAGVTVGGCLDLWIKKWCLKVEKGAPDLLKGSFRITQASGTYPPTYPVKAALGGPHVGIPDVVAESFKIGKFFTIQDDLHITTGRADELAGVVSEPASVDVPGQEGPNDRVHDANVVTVTVVPEYNRLRIPYVFGTEEAPGSGQDGAQVKVGGTNCALIGGHEVSADDATISNADQHLTTRYNWVTPVQVCDVQVVPHQPVKVELIVYDTWNGSTDSGLAVVGDHISSYQQ</sequence>
<gene>
    <name evidence="2" type="ORF">GCM10009843_15360</name>
</gene>
<comment type="caution">
    <text evidence="2">The sequence shown here is derived from an EMBL/GenBank/DDBJ whole genome shotgun (WGS) entry which is preliminary data.</text>
</comment>
<proteinExistence type="predicted"/>